<feature type="signal peptide" evidence="1">
    <location>
        <begin position="1"/>
        <end position="15"/>
    </location>
</feature>
<comment type="caution">
    <text evidence="2">The sequence shown here is derived from an EMBL/GenBank/DDBJ whole genome shotgun (WGS) entry which is preliminary data.</text>
</comment>
<gene>
    <name evidence="2" type="ORF">Bca52824_037408</name>
</gene>
<evidence type="ECO:0000313" key="3">
    <source>
        <dbReference type="Proteomes" id="UP000886595"/>
    </source>
</evidence>
<dbReference type="OrthoDB" id="446113at2759"/>
<name>A0A8X7V5Z2_BRACI</name>
<dbReference type="AlphaFoldDB" id="A0A8X7V5Z2"/>
<keyword evidence="1" id="KW-0732">Signal</keyword>
<dbReference type="Proteomes" id="UP000886595">
    <property type="component" value="Unassembled WGS sequence"/>
</dbReference>
<accession>A0A8X7V5Z2</accession>
<dbReference type="EMBL" id="JAAMPC010000008">
    <property type="protein sequence ID" value="KAG2300936.1"/>
    <property type="molecule type" value="Genomic_DNA"/>
</dbReference>
<evidence type="ECO:0000313" key="2">
    <source>
        <dbReference type="EMBL" id="KAG2300936.1"/>
    </source>
</evidence>
<organism evidence="2 3">
    <name type="scientific">Brassica carinata</name>
    <name type="common">Ethiopian mustard</name>
    <name type="synonym">Abyssinian cabbage</name>
    <dbReference type="NCBI Taxonomy" id="52824"/>
    <lineage>
        <taxon>Eukaryota</taxon>
        <taxon>Viridiplantae</taxon>
        <taxon>Streptophyta</taxon>
        <taxon>Embryophyta</taxon>
        <taxon>Tracheophyta</taxon>
        <taxon>Spermatophyta</taxon>
        <taxon>Magnoliopsida</taxon>
        <taxon>eudicotyledons</taxon>
        <taxon>Gunneridae</taxon>
        <taxon>Pentapetalae</taxon>
        <taxon>rosids</taxon>
        <taxon>malvids</taxon>
        <taxon>Brassicales</taxon>
        <taxon>Brassicaceae</taxon>
        <taxon>Brassiceae</taxon>
        <taxon>Brassica</taxon>
    </lineage>
</organism>
<reference evidence="2 3" key="1">
    <citation type="submission" date="2020-02" db="EMBL/GenBank/DDBJ databases">
        <authorList>
            <person name="Ma Q."/>
            <person name="Huang Y."/>
            <person name="Song X."/>
            <person name="Pei D."/>
        </authorList>
    </citation>
    <scope>NUCLEOTIDE SEQUENCE [LARGE SCALE GENOMIC DNA]</scope>
    <source>
        <strain evidence="2">Sxm20200214</strain>
        <tissue evidence="2">Leaf</tissue>
    </source>
</reference>
<keyword evidence="3" id="KW-1185">Reference proteome</keyword>
<feature type="chain" id="PRO_5036498612" evidence="1">
    <location>
        <begin position="16"/>
        <end position="149"/>
    </location>
</feature>
<proteinExistence type="predicted"/>
<protein>
    <submittedName>
        <fullName evidence="2">Uncharacterized protein</fullName>
    </submittedName>
</protein>
<evidence type="ECO:0000256" key="1">
    <source>
        <dbReference type="SAM" id="SignalP"/>
    </source>
</evidence>
<sequence>MKFMRICWAISFVSQLEFLMPILQHLSIQDFINRLGTLLQRECDLTECVTNSIDPSYNRPRYHSLTLDVYSSEAMRKSRVGARTEEAIRTLNEMQLGGTTVRLSWGRSPSSKQAADPSQYYYGWYGQGQEHYGYSMPQDPNAYYGATSW</sequence>